<dbReference type="SUPFAM" id="SSF53335">
    <property type="entry name" value="S-adenosyl-L-methionine-dependent methyltransferases"/>
    <property type="match status" value="1"/>
</dbReference>
<organism evidence="8 9">
    <name type="scientific">Campylobacter pinnipediorum subsp. caledonicus</name>
    <dbReference type="NCBI Taxonomy" id="1874362"/>
    <lineage>
        <taxon>Bacteria</taxon>
        <taxon>Pseudomonadati</taxon>
        <taxon>Campylobacterota</taxon>
        <taxon>Epsilonproteobacteria</taxon>
        <taxon>Campylobacterales</taxon>
        <taxon>Campylobacteraceae</taxon>
        <taxon>Campylobacter</taxon>
    </lineage>
</organism>
<dbReference type="GO" id="GO:0070475">
    <property type="term" value="P:rRNA base methylation"/>
    <property type="evidence" value="ECO:0007669"/>
    <property type="project" value="UniProtKB-UniRule"/>
</dbReference>
<dbReference type="GO" id="GO:0005737">
    <property type="term" value="C:cytoplasm"/>
    <property type="evidence" value="ECO:0007669"/>
    <property type="project" value="UniProtKB-SubCell"/>
</dbReference>
<dbReference type="InterPro" id="IPR023397">
    <property type="entry name" value="SAM-dep_MeTrfase_MraW_recog"/>
</dbReference>
<dbReference type="InterPro" id="IPR002903">
    <property type="entry name" value="RsmH"/>
</dbReference>
<dbReference type="Gene3D" id="3.40.50.150">
    <property type="entry name" value="Vaccinia Virus protein VP39"/>
    <property type="match status" value="1"/>
</dbReference>
<evidence type="ECO:0000256" key="2">
    <source>
        <dbReference type="ARBA" id="ARBA00022490"/>
    </source>
</evidence>
<dbReference type="GO" id="GO:0071424">
    <property type="term" value="F:rRNA (cytosine-N4-)-methyltransferase activity"/>
    <property type="evidence" value="ECO:0007669"/>
    <property type="project" value="UniProtKB-UniRule"/>
</dbReference>
<dbReference type="AlphaFoldDB" id="A0A1S6U7Y3"/>
<proteinExistence type="inferred from homology"/>
<evidence type="ECO:0000313" key="9">
    <source>
        <dbReference type="Proteomes" id="UP000190868"/>
    </source>
</evidence>
<reference evidence="9" key="1">
    <citation type="submission" date="2016-09" db="EMBL/GenBank/DDBJ databases">
        <title>Comparative genomics of the Campylobacter concisus group.</title>
        <authorList>
            <person name="Miller W.G."/>
            <person name="Yee E."/>
            <person name="Chapman M.H."/>
            <person name="Huynh S."/>
            <person name="Bono J.L."/>
            <person name="On S.L.W."/>
            <person name="StLeger J."/>
            <person name="Foster G."/>
            <person name="Parker C.T."/>
        </authorList>
    </citation>
    <scope>NUCLEOTIDE SEQUENCE [LARGE SCALE GENOMIC DNA]</scope>
    <source>
        <strain evidence="9">RM18021</strain>
    </source>
</reference>
<keyword evidence="5 7" id="KW-0808">Transferase</keyword>
<sequence length="306" mass="34799">MQSPHKSVLLNEVKDIFSNLDGTFIDCTLGYAGHSYAILKNNPNLNLIACDRDNEAIEFSKKKLEEFKDRVKIYKSNFSELLNKISDDDKKNIRAILADIGVSSLQIDKDNRGFSINSDTLDMRMDQNNPISAFEIVNNYSYDELSRIFFEYGELKNARNIAQKIITARNETPIKSAKQLVKIIGTNSIRGRNVSQAILAFQAIRIEVNKELDELKNLLNLIKKSGIKNCLVCIISFHSLEDRIVKSTFKDWQTNCICPPNSLRCECGNNNSIGKILTKKAIQPTKEEIFENSRSSCAKMRAFMIR</sequence>
<evidence type="ECO:0000313" key="8">
    <source>
        <dbReference type="EMBL" id="AQW87782.1"/>
    </source>
</evidence>
<evidence type="ECO:0000256" key="5">
    <source>
        <dbReference type="ARBA" id="ARBA00022679"/>
    </source>
</evidence>
<dbReference type="PIRSF" id="PIRSF004486">
    <property type="entry name" value="MraW"/>
    <property type="match status" value="1"/>
</dbReference>
<evidence type="ECO:0000256" key="1">
    <source>
        <dbReference type="ARBA" id="ARBA00010396"/>
    </source>
</evidence>
<dbReference type="PANTHER" id="PTHR11265:SF0">
    <property type="entry name" value="12S RRNA N4-METHYLCYTIDINE METHYLTRANSFERASE"/>
    <property type="match status" value="1"/>
</dbReference>
<dbReference type="EC" id="2.1.1.199" evidence="7"/>
<dbReference type="NCBIfam" id="TIGR00006">
    <property type="entry name" value="16S rRNA (cytosine(1402)-N(4))-methyltransferase RsmH"/>
    <property type="match status" value="1"/>
</dbReference>
<dbReference type="RefSeq" id="WP_078424548.1">
    <property type="nucleotide sequence ID" value="NZ_CP017258.1"/>
</dbReference>
<dbReference type="Proteomes" id="UP000190868">
    <property type="component" value="Chromosome"/>
</dbReference>
<dbReference type="HAMAP" id="MF_01007">
    <property type="entry name" value="16SrRNA_methyltr_H"/>
    <property type="match status" value="1"/>
</dbReference>
<name>A0A1S6U7Y3_9BACT</name>
<comment type="function">
    <text evidence="7">Specifically methylates the N4 position of cytidine in position 1402 (C1402) of 16S rRNA.</text>
</comment>
<feature type="binding site" evidence="7">
    <location>
        <position position="99"/>
    </location>
    <ligand>
        <name>S-adenosyl-L-methionine</name>
        <dbReference type="ChEBI" id="CHEBI:59789"/>
    </ligand>
</feature>
<keyword evidence="2 7" id="KW-0963">Cytoplasm</keyword>
<dbReference type="Pfam" id="PF01795">
    <property type="entry name" value="Methyltransf_5"/>
    <property type="match status" value="1"/>
</dbReference>
<feature type="binding site" evidence="7">
    <location>
        <position position="51"/>
    </location>
    <ligand>
        <name>S-adenosyl-L-methionine</name>
        <dbReference type="ChEBI" id="CHEBI:59789"/>
    </ligand>
</feature>
<dbReference type="InterPro" id="IPR029063">
    <property type="entry name" value="SAM-dependent_MTases_sf"/>
</dbReference>
<keyword evidence="4 7" id="KW-0489">Methyltransferase</keyword>
<dbReference type="PANTHER" id="PTHR11265">
    <property type="entry name" value="S-ADENOSYL-METHYLTRANSFERASE MRAW"/>
    <property type="match status" value="1"/>
</dbReference>
<accession>A0A1S6U7Y3</accession>
<feature type="binding site" evidence="7">
    <location>
        <position position="78"/>
    </location>
    <ligand>
        <name>S-adenosyl-L-methionine</name>
        <dbReference type="ChEBI" id="CHEBI:59789"/>
    </ligand>
</feature>
<evidence type="ECO:0000256" key="3">
    <source>
        <dbReference type="ARBA" id="ARBA00022552"/>
    </source>
</evidence>
<dbReference type="EMBL" id="CP017258">
    <property type="protein sequence ID" value="AQW87782.1"/>
    <property type="molecule type" value="Genomic_DNA"/>
</dbReference>
<keyword evidence="6 7" id="KW-0949">S-adenosyl-L-methionine</keyword>
<dbReference type="Gene3D" id="1.10.150.170">
    <property type="entry name" value="Putative methyltransferase TM0872, insert domain"/>
    <property type="match status" value="1"/>
</dbReference>
<evidence type="ECO:0000256" key="4">
    <source>
        <dbReference type="ARBA" id="ARBA00022603"/>
    </source>
</evidence>
<keyword evidence="9" id="KW-1185">Reference proteome</keyword>
<gene>
    <name evidence="7 8" type="primary">rsmH</name>
    <name evidence="8" type="ORF">CPIN18021_0975</name>
</gene>
<evidence type="ECO:0000256" key="6">
    <source>
        <dbReference type="ARBA" id="ARBA00022691"/>
    </source>
</evidence>
<keyword evidence="3 7" id="KW-0698">rRNA processing</keyword>
<comment type="similarity">
    <text evidence="1 7">Belongs to the methyltransferase superfamily. RsmH family.</text>
</comment>
<protein>
    <recommendedName>
        <fullName evidence="7">Ribosomal RNA small subunit methyltransferase H</fullName>
        <ecNumber evidence="7">2.1.1.199</ecNumber>
    </recommendedName>
    <alternativeName>
        <fullName evidence="7">16S rRNA m(4)C1402 methyltransferase</fullName>
    </alternativeName>
    <alternativeName>
        <fullName evidence="7">rRNA (cytosine-N(4)-)-methyltransferase RsmH</fullName>
    </alternativeName>
</protein>
<feature type="binding site" evidence="7">
    <location>
        <position position="106"/>
    </location>
    <ligand>
        <name>S-adenosyl-L-methionine</name>
        <dbReference type="ChEBI" id="CHEBI:59789"/>
    </ligand>
</feature>
<comment type="catalytic activity">
    <reaction evidence="7">
        <text>cytidine(1402) in 16S rRNA + S-adenosyl-L-methionine = N(4)-methylcytidine(1402) in 16S rRNA + S-adenosyl-L-homocysteine + H(+)</text>
        <dbReference type="Rhea" id="RHEA:42928"/>
        <dbReference type="Rhea" id="RHEA-COMP:10286"/>
        <dbReference type="Rhea" id="RHEA-COMP:10287"/>
        <dbReference type="ChEBI" id="CHEBI:15378"/>
        <dbReference type="ChEBI" id="CHEBI:57856"/>
        <dbReference type="ChEBI" id="CHEBI:59789"/>
        <dbReference type="ChEBI" id="CHEBI:74506"/>
        <dbReference type="ChEBI" id="CHEBI:82748"/>
        <dbReference type="EC" id="2.1.1.199"/>
    </reaction>
</comment>
<evidence type="ECO:0000256" key="7">
    <source>
        <dbReference type="HAMAP-Rule" id="MF_01007"/>
    </source>
</evidence>
<dbReference type="SUPFAM" id="SSF81799">
    <property type="entry name" value="Putative methyltransferase TM0872, insert domain"/>
    <property type="match status" value="1"/>
</dbReference>
<comment type="subcellular location">
    <subcellularLocation>
        <location evidence="7">Cytoplasm</location>
    </subcellularLocation>
</comment>
<feature type="binding site" evidence="7">
    <location>
        <begin position="32"/>
        <end position="34"/>
    </location>
    <ligand>
        <name>S-adenosyl-L-methionine</name>
        <dbReference type="ChEBI" id="CHEBI:59789"/>
    </ligand>
</feature>